<dbReference type="OrthoDB" id="4764576at2"/>
<accession>A0A212U0A6</accession>
<dbReference type="Proteomes" id="UP000198122">
    <property type="component" value="Unassembled WGS sequence"/>
</dbReference>
<proteinExistence type="predicted"/>
<name>A0A212U0A6_9MICO</name>
<organism evidence="2 3">
    <name type="scientific">Kytococcus aerolatus</name>
    <dbReference type="NCBI Taxonomy" id="592308"/>
    <lineage>
        <taxon>Bacteria</taxon>
        <taxon>Bacillati</taxon>
        <taxon>Actinomycetota</taxon>
        <taxon>Actinomycetes</taxon>
        <taxon>Micrococcales</taxon>
        <taxon>Kytococcaceae</taxon>
        <taxon>Kytococcus</taxon>
    </lineage>
</organism>
<feature type="compositionally biased region" description="Polar residues" evidence="1">
    <location>
        <begin position="1"/>
        <end position="11"/>
    </location>
</feature>
<protein>
    <submittedName>
        <fullName evidence="2">Uncharacterized protein</fullName>
    </submittedName>
</protein>
<dbReference type="AlphaFoldDB" id="A0A212U0A6"/>
<feature type="region of interest" description="Disordered" evidence="1">
    <location>
        <begin position="1"/>
        <end position="24"/>
    </location>
</feature>
<reference evidence="2 3" key="1">
    <citation type="submission" date="2017-06" db="EMBL/GenBank/DDBJ databases">
        <authorList>
            <person name="Kim H.J."/>
            <person name="Triplett B.A."/>
        </authorList>
    </citation>
    <scope>NUCLEOTIDE SEQUENCE [LARGE SCALE GENOMIC DNA]</scope>
    <source>
        <strain evidence="2 3">DSM 22179</strain>
    </source>
</reference>
<evidence type="ECO:0000313" key="2">
    <source>
        <dbReference type="EMBL" id="SNC71561.1"/>
    </source>
</evidence>
<evidence type="ECO:0000313" key="3">
    <source>
        <dbReference type="Proteomes" id="UP000198122"/>
    </source>
</evidence>
<dbReference type="RefSeq" id="WP_088818495.1">
    <property type="nucleotide sequence ID" value="NZ_FYEZ01000002.1"/>
</dbReference>
<dbReference type="EMBL" id="FYEZ01000002">
    <property type="protein sequence ID" value="SNC71561.1"/>
    <property type="molecule type" value="Genomic_DNA"/>
</dbReference>
<gene>
    <name evidence="2" type="ORF">SAMN05445756_1538</name>
</gene>
<keyword evidence="3" id="KW-1185">Reference proteome</keyword>
<evidence type="ECO:0000256" key="1">
    <source>
        <dbReference type="SAM" id="MobiDB-lite"/>
    </source>
</evidence>
<sequence>MSAPTLTQNTPGKHETGDQGRSVPGVESLIREAAALLQNAGMPVRPAKLHKLCRTYVNRVAGRGPSFGDFLANSIAMQAHEARRFDALYYRLTYADPTGETAARRADRRGGGANDC</sequence>